<organism evidence="1 2">
    <name type="scientific">Panagrolaimus sp. PS1159</name>
    <dbReference type="NCBI Taxonomy" id="55785"/>
    <lineage>
        <taxon>Eukaryota</taxon>
        <taxon>Metazoa</taxon>
        <taxon>Ecdysozoa</taxon>
        <taxon>Nematoda</taxon>
        <taxon>Chromadorea</taxon>
        <taxon>Rhabditida</taxon>
        <taxon>Tylenchina</taxon>
        <taxon>Panagrolaimomorpha</taxon>
        <taxon>Panagrolaimoidea</taxon>
        <taxon>Panagrolaimidae</taxon>
        <taxon>Panagrolaimus</taxon>
    </lineage>
</organism>
<sequence>MVFDRAYCTWRPSNYANGERTLAWSYMFCIFILSFILTCAVVIEYPIIPYRSYCHITNESGSDRINVLLRSLLILAVVYSIILIMLLIKNKQNMINNLHGFDVNTHFQMKSNQLAIRFVTASSISSLLISVIFLGSNIFARAIMENIGKVAFHAYLEYTYITPIHGFISASVIIFYAFCRKKQMFTVNSTENLTTDHFFHLQKMWN</sequence>
<evidence type="ECO:0000313" key="2">
    <source>
        <dbReference type="WBParaSite" id="PS1159_v2.g2576.t1"/>
    </source>
</evidence>
<dbReference type="WBParaSite" id="PS1159_v2.g2576.t1">
    <property type="protein sequence ID" value="PS1159_v2.g2576.t1"/>
    <property type="gene ID" value="PS1159_v2.g2576"/>
</dbReference>
<dbReference type="Proteomes" id="UP000887580">
    <property type="component" value="Unplaced"/>
</dbReference>
<reference evidence="2" key="1">
    <citation type="submission" date="2022-11" db="UniProtKB">
        <authorList>
            <consortium name="WormBaseParasite"/>
        </authorList>
    </citation>
    <scope>IDENTIFICATION</scope>
</reference>
<name>A0AC35G816_9BILA</name>
<proteinExistence type="predicted"/>
<evidence type="ECO:0000313" key="1">
    <source>
        <dbReference type="Proteomes" id="UP000887580"/>
    </source>
</evidence>
<accession>A0AC35G816</accession>
<protein>
    <submittedName>
        <fullName evidence="2">Uncharacterized protein</fullName>
    </submittedName>
</protein>